<sequence>MSRADERIPRVAGLRGPDRRMWNPLGKVVRRRLAATTALLVSAVLVGCSAADVPPSEPSHQDAAPAGTEPAPTPQTVAEFLTRAKEAMAAEEGWRFTVRGSEELVLQGQESGATYSADVYRTTGDPWALHSTGSSRSSKGTTKSEEIYVVDGVGYVKEGDAAWRQGPLSDPEIADKVEDPVAALDAFEDYGDAVSLTASDQRIELRVRTTSGALTAVRDQGVVGKALRELAPTLEQLRAAGVTAPESGITVERAEESLVLDSSTYQVTSHTFRCVLHIPYGSRTIRYGQDVTERTSGPHEEAVVLPDGVR</sequence>
<reference evidence="2 3" key="1">
    <citation type="submission" date="2019-06" db="EMBL/GenBank/DDBJ databases">
        <title>Whole genome shotgun sequence of Streptomyces spinoverrucosus NBRC 14228.</title>
        <authorList>
            <person name="Hosoyama A."/>
            <person name="Uohara A."/>
            <person name="Ohji S."/>
            <person name="Ichikawa N."/>
        </authorList>
    </citation>
    <scope>NUCLEOTIDE SEQUENCE [LARGE SCALE GENOMIC DNA]</scope>
    <source>
        <strain evidence="2 3">NBRC 14228</strain>
    </source>
</reference>
<gene>
    <name evidence="2" type="ORF">SSP24_55360</name>
</gene>
<dbReference type="RefSeq" id="WP_141312421.1">
    <property type="nucleotide sequence ID" value="NZ_BJND01000044.1"/>
</dbReference>
<organism evidence="2 3">
    <name type="scientific">Streptomyces spinoverrucosus</name>
    <dbReference type="NCBI Taxonomy" id="284043"/>
    <lineage>
        <taxon>Bacteria</taxon>
        <taxon>Bacillati</taxon>
        <taxon>Actinomycetota</taxon>
        <taxon>Actinomycetes</taxon>
        <taxon>Kitasatosporales</taxon>
        <taxon>Streptomycetaceae</taxon>
        <taxon>Streptomyces</taxon>
    </lineage>
</organism>
<dbReference type="AlphaFoldDB" id="A0A4Y3VQ85"/>
<dbReference type="Gene3D" id="2.50.20.20">
    <property type="match status" value="1"/>
</dbReference>
<evidence type="ECO:0000256" key="1">
    <source>
        <dbReference type="SAM" id="MobiDB-lite"/>
    </source>
</evidence>
<accession>A0A4Y3VQ85</accession>
<feature type="compositionally biased region" description="Low complexity" evidence="1">
    <location>
        <begin position="63"/>
        <end position="73"/>
    </location>
</feature>
<comment type="caution">
    <text evidence="2">The sequence shown here is derived from an EMBL/GenBank/DDBJ whole genome shotgun (WGS) entry which is preliminary data.</text>
</comment>
<evidence type="ECO:0008006" key="4">
    <source>
        <dbReference type="Google" id="ProtNLM"/>
    </source>
</evidence>
<dbReference type="OrthoDB" id="4134946at2"/>
<feature type="region of interest" description="Disordered" evidence="1">
    <location>
        <begin position="53"/>
        <end position="73"/>
    </location>
</feature>
<protein>
    <recommendedName>
        <fullName evidence="4">Lipoprotein</fullName>
    </recommendedName>
</protein>
<dbReference type="Proteomes" id="UP000317881">
    <property type="component" value="Unassembled WGS sequence"/>
</dbReference>
<dbReference type="EMBL" id="BJND01000044">
    <property type="protein sequence ID" value="GEC07881.1"/>
    <property type="molecule type" value="Genomic_DNA"/>
</dbReference>
<evidence type="ECO:0000313" key="3">
    <source>
        <dbReference type="Proteomes" id="UP000317881"/>
    </source>
</evidence>
<evidence type="ECO:0000313" key="2">
    <source>
        <dbReference type="EMBL" id="GEC07881.1"/>
    </source>
</evidence>
<name>A0A4Y3VQ85_9ACTN</name>
<keyword evidence="3" id="KW-1185">Reference proteome</keyword>
<proteinExistence type="predicted"/>